<evidence type="ECO:0000313" key="1">
    <source>
        <dbReference type="EMBL" id="PWA13685.1"/>
    </source>
</evidence>
<keyword evidence="2" id="KW-1185">Reference proteome</keyword>
<name>A0A2U1K8P0_ARTAN</name>
<dbReference type="Proteomes" id="UP000245207">
    <property type="component" value="Unassembled WGS sequence"/>
</dbReference>
<comment type="caution">
    <text evidence="1">The sequence shown here is derived from an EMBL/GenBank/DDBJ whole genome shotgun (WGS) entry which is preliminary data.</text>
</comment>
<keyword evidence="1" id="KW-0830">Ubiquinone</keyword>
<protein>
    <submittedName>
        <fullName evidence="1">NADH-ubiquinone oxidoreductase-related protein</fullName>
    </submittedName>
</protein>
<sequence>MGNQSSVFIMCYVSELSLDLSSTNANGIEFLLCWNAEWDYECQVVEKNAPVPNHVPLQRPSPLPEEFYKTLKAVTMDEKLEPKKDESAIPASSQ</sequence>
<organism evidence="1 2">
    <name type="scientific">Artemisia annua</name>
    <name type="common">Sweet wormwood</name>
    <dbReference type="NCBI Taxonomy" id="35608"/>
    <lineage>
        <taxon>Eukaryota</taxon>
        <taxon>Viridiplantae</taxon>
        <taxon>Streptophyta</taxon>
        <taxon>Embryophyta</taxon>
        <taxon>Tracheophyta</taxon>
        <taxon>Spermatophyta</taxon>
        <taxon>Magnoliopsida</taxon>
        <taxon>eudicotyledons</taxon>
        <taxon>Gunneridae</taxon>
        <taxon>Pentapetalae</taxon>
        <taxon>asterids</taxon>
        <taxon>campanulids</taxon>
        <taxon>Asterales</taxon>
        <taxon>Asteraceae</taxon>
        <taxon>Asteroideae</taxon>
        <taxon>Anthemideae</taxon>
        <taxon>Artemisiinae</taxon>
        <taxon>Artemisia</taxon>
    </lineage>
</organism>
<dbReference type="OrthoDB" id="1673783at2759"/>
<reference evidence="1 2" key="1">
    <citation type="journal article" date="2018" name="Mol. Plant">
        <title>The genome of Artemisia annua provides insight into the evolution of Asteraceae family and artemisinin biosynthesis.</title>
        <authorList>
            <person name="Shen Q."/>
            <person name="Zhang L."/>
            <person name="Liao Z."/>
            <person name="Wang S."/>
            <person name="Yan T."/>
            <person name="Shi P."/>
            <person name="Liu M."/>
            <person name="Fu X."/>
            <person name="Pan Q."/>
            <person name="Wang Y."/>
            <person name="Lv Z."/>
            <person name="Lu X."/>
            <person name="Zhang F."/>
            <person name="Jiang W."/>
            <person name="Ma Y."/>
            <person name="Chen M."/>
            <person name="Hao X."/>
            <person name="Li L."/>
            <person name="Tang Y."/>
            <person name="Lv G."/>
            <person name="Zhou Y."/>
            <person name="Sun X."/>
            <person name="Brodelius P.E."/>
            <person name="Rose J.K.C."/>
            <person name="Tang K."/>
        </authorList>
    </citation>
    <scope>NUCLEOTIDE SEQUENCE [LARGE SCALE GENOMIC DNA]</scope>
    <source>
        <strain evidence="2">cv. Huhao1</strain>
        <tissue evidence="1">Leaf</tissue>
    </source>
</reference>
<evidence type="ECO:0000313" key="2">
    <source>
        <dbReference type="Proteomes" id="UP000245207"/>
    </source>
</evidence>
<dbReference type="AlphaFoldDB" id="A0A2U1K8P0"/>
<dbReference type="EMBL" id="PKPP01035699">
    <property type="protein sequence ID" value="PWA13685.1"/>
    <property type="molecule type" value="Genomic_DNA"/>
</dbReference>
<accession>A0A2U1K8P0</accession>
<dbReference type="STRING" id="35608.A0A2U1K8P0"/>
<gene>
    <name evidence="1" type="ORF">CTI12_AA631470</name>
</gene>
<proteinExistence type="predicted"/>